<accession>A0A3M7Q349</accession>
<sequence>MLKITKIDLDFSGQKSKKSHFDSLVLLVKFCHRADSLSWIKGKKLTSEYLVKDKGKRKCVKTYNDDTLLNDAEPIDKP</sequence>
<keyword evidence="2" id="KW-1185">Reference proteome</keyword>
<gene>
    <name evidence="1" type="ORF">BpHYR1_034875</name>
</gene>
<protein>
    <submittedName>
        <fullName evidence="1">Uncharacterized protein</fullName>
    </submittedName>
</protein>
<organism evidence="1 2">
    <name type="scientific">Brachionus plicatilis</name>
    <name type="common">Marine rotifer</name>
    <name type="synonym">Brachionus muelleri</name>
    <dbReference type="NCBI Taxonomy" id="10195"/>
    <lineage>
        <taxon>Eukaryota</taxon>
        <taxon>Metazoa</taxon>
        <taxon>Spiralia</taxon>
        <taxon>Gnathifera</taxon>
        <taxon>Rotifera</taxon>
        <taxon>Eurotatoria</taxon>
        <taxon>Monogononta</taxon>
        <taxon>Pseudotrocha</taxon>
        <taxon>Ploima</taxon>
        <taxon>Brachionidae</taxon>
        <taxon>Brachionus</taxon>
    </lineage>
</organism>
<reference evidence="1 2" key="1">
    <citation type="journal article" date="2018" name="Sci. Rep.">
        <title>Genomic signatures of local adaptation to the degree of environmental predictability in rotifers.</title>
        <authorList>
            <person name="Franch-Gras L."/>
            <person name="Hahn C."/>
            <person name="Garcia-Roger E.M."/>
            <person name="Carmona M.J."/>
            <person name="Serra M."/>
            <person name="Gomez A."/>
        </authorList>
    </citation>
    <scope>NUCLEOTIDE SEQUENCE [LARGE SCALE GENOMIC DNA]</scope>
    <source>
        <strain evidence="1">HYR1</strain>
    </source>
</reference>
<proteinExistence type="predicted"/>
<dbReference type="AlphaFoldDB" id="A0A3M7Q349"/>
<name>A0A3M7Q349_BRAPC</name>
<comment type="caution">
    <text evidence="1">The sequence shown here is derived from an EMBL/GenBank/DDBJ whole genome shotgun (WGS) entry which is preliminary data.</text>
</comment>
<evidence type="ECO:0000313" key="1">
    <source>
        <dbReference type="EMBL" id="RNA05435.1"/>
    </source>
</evidence>
<dbReference type="Proteomes" id="UP000276133">
    <property type="component" value="Unassembled WGS sequence"/>
</dbReference>
<evidence type="ECO:0000313" key="2">
    <source>
        <dbReference type="Proteomes" id="UP000276133"/>
    </source>
</evidence>
<dbReference type="EMBL" id="REGN01007725">
    <property type="protein sequence ID" value="RNA05435.1"/>
    <property type="molecule type" value="Genomic_DNA"/>
</dbReference>